<dbReference type="Pfam" id="PF07883">
    <property type="entry name" value="Cupin_2"/>
    <property type="match status" value="1"/>
</dbReference>
<keyword evidence="3" id="KW-1185">Reference proteome</keyword>
<dbReference type="Proteomes" id="UP000295399">
    <property type="component" value="Unassembled WGS sequence"/>
</dbReference>
<protein>
    <submittedName>
        <fullName evidence="2">Cupin domain</fullName>
    </submittedName>
</protein>
<comment type="caution">
    <text evidence="2">The sequence shown here is derived from an EMBL/GenBank/DDBJ whole genome shotgun (WGS) entry which is preliminary data.</text>
</comment>
<dbReference type="OrthoDB" id="3444510at2"/>
<dbReference type="AlphaFoldDB" id="A0A4R2P9U2"/>
<dbReference type="InterPro" id="IPR013096">
    <property type="entry name" value="Cupin_2"/>
</dbReference>
<evidence type="ECO:0000313" key="3">
    <source>
        <dbReference type="Proteomes" id="UP000295399"/>
    </source>
</evidence>
<name>A0A4R2P9U2_RHOSA</name>
<sequence>MTMATPDRTEADAGARSVGGLGLGDCAAMATRLAGHPALHPAQVDELSLDRPDYRRPQRGEDFDLVGFDRPLDVDAGVDLRALTYHRLLFVAHELADGLADDVGGDPALRRDARAILPALDRMCFASRVRHAGPPGAASDRLDLAAPGFWTALGERAAWGTGVAALALQMQPLVAVFQRTPTLAARCAPLHRGAAGLVGRAAGGGVAASSGHGPGNRHVDWQFYLPTALALANALRSRVVEPTEVAEAVAALLGRILRAAQTAAPSDADIDLAPVITDLGSWRSTGGPAAALAAGFAADLAAHLVWLSEFEAHTAFAARCRRRMATLSVPLPLDTFIEPRHMVSTTHVHDDHRLVIVETGEMVFWAVPGMRCRVKAGEAIYVPRGRLHGSSVLTETCRYHQPVIPEDWLADAPVGGGR</sequence>
<dbReference type="Gene3D" id="2.60.120.10">
    <property type="entry name" value="Jelly Rolls"/>
    <property type="match status" value="1"/>
</dbReference>
<organism evidence="2 3">
    <name type="scientific">Rhodothalassium salexigens DSM 2132</name>
    <dbReference type="NCBI Taxonomy" id="1188247"/>
    <lineage>
        <taxon>Bacteria</taxon>
        <taxon>Pseudomonadati</taxon>
        <taxon>Pseudomonadota</taxon>
        <taxon>Alphaproteobacteria</taxon>
        <taxon>Rhodothalassiales</taxon>
        <taxon>Rhodothalassiaceae</taxon>
        <taxon>Rhodothalassium</taxon>
    </lineage>
</organism>
<evidence type="ECO:0000259" key="1">
    <source>
        <dbReference type="Pfam" id="PF07883"/>
    </source>
</evidence>
<dbReference type="RefSeq" id="WP_132709374.1">
    <property type="nucleotide sequence ID" value="NZ_JACIGF010000012.1"/>
</dbReference>
<feature type="domain" description="Cupin type-2" evidence="1">
    <location>
        <begin position="337"/>
        <end position="390"/>
    </location>
</feature>
<accession>A0A4R2P9U2</accession>
<gene>
    <name evidence="2" type="ORF">EV659_11247</name>
</gene>
<evidence type="ECO:0000313" key="2">
    <source>
        <dbReference type="EMBL" id="TCP31118.1"/>
    </source>
</evidence>
<dbReference type="InterPro" id="IPR014710">
    <property type="entry name" value="RmlC-like_jellyroll"/>
</dbReference>
<dbReference type="InterPro" id="IPR011051">
    <property type="entry name" value="RmlC_Cupin_sf"/>
</dbReference>
<dbReference type="SUPFAM" id="SSF51182">
    <property type="entry name" value="RmlC-like cupins"/>
    <property type="match status" value="1"/>
</dbReference>
<dbReference type="InParanoid" id="A0A4R2P9U2"/>
<reference evidence="2 3" key="1">
    <citation type="submission" date="2019-03" db="EMBL/GenBank/DDBJ databases">
        <title>Genomic Encyclopedia of Type Strains, Phase IV (KMG-IV): sequencing the most valuable type-strain genomes for metagenomic binning, comparative biology and taxonomic classification.</title>
        <authorList>
            <person name="Goeker M."/>
        </authorList>
    </citation>
    <scope>NUCLEOTIDE SEQUENCE [LARGE SCALE GENOMIC DNA]</scope>
    <source>
        <strain evidence="2 3">DSM 2132</strain>
    </source>
</reference>
<proteinExistence type="predicted"/>
<dbReference type="EMBL" id="SLXO01000012">
    <property type="protein sequence ID" value="TCP31118.1"/>
    <property type="molecule type" value="Genomic_DNA"/>
</dbReference>